<dbReference type="GO" id="GO:0031146">
    <property type="term" value="P:SCF-dependent proteasomal ubiquitin-dependent protein catabolic process"/>
    <property type="evidence" value="ECO:0007669"/>
    <property type="project" value="TreeGrafter"/>
</dbReference>
<dbReference type="PANTHER" id="PTHR13318:SF190">
    <property type="entry name" value="PARTNER OF PAIRED, ISOFORM B"/>
    <property type="match status" value="1"/>
</dbReference>
<dbReference type="SUPFAM" id="SSF52047">
    <property type="entry name" value="RNI-like"/>
    <property type="match status" value="1"/>
</dbReference>
<name>A0A9P6Q9W9_9FUNG</name>
<organism evidence="2 3">
    <name type="scientific">Actinomortierella ambigua</name>
    <dbReference type="NCBI Taxonomy" id="1343610"/>
    <lineage>
        <taxon>Eukaryota</taxon>
        <taxon>Fungi</taxon>
        <taxon>Fungi incertae sedis</taxon>
        <taxon>Mucoromycota</taxon>
        <taxon>Mortierellomycotina</taxon>
        <taxon>Mortierellomycetes</taxon>
        <taxon>Mortierellales</taxon>
        <taxon>Mortierellaceae</taxon>
        <taxon>Actinomortierella</taxon>
    </lineage>
</organism>
<protein>
    <recommendedName>
        <fullName evidence="4">F-box domain-containing protein</fullName>
    </recommendedName>
</protein>
<dbReference type="AlphaFoldDB" id="A0A9P6Q9W9"/>
<dbReference type="InterPro" id="IPR032675">
    <property type="entry name" value="LRR_dom_sf"/>
</dbReference>
<evidence type="ECO:0008006" key="4">
    <source>
        <dbReference type="Google" id="ProtNLM"/>
    </source>
</evidence>
<proteinExistence type="predicted"/>
<dbReference type="GO" id="GO:0019005">
    <property type="term" value="C:SCF ubiquitin ligase complex"/>
    <property type="evidence" value="ECO:0007669"/>
    <property type="project" value="TreeGrafter"/>
</dbReference>
<dbReference type="Gene3D" id="3.80.10.10">
    <property type="entry name" value="Ribonuclease Inhibitor"/>
    <property type="match status" value="2"/>
</dbReference>
<sequence length="578" mass="64710">MQQIHALNALDLPEIRVQIGSYLSFRDRKRCTLVCKDWHRDFQALVWELFPLFENPRADVMPHNVLAARQASIRKYAHLIKYVEGMSIFGDNPFARPFGLRFPLLNPLIEEHCRSLVTIKATVCDASAWAACMKLIQVNMRLREVDLTCTLPGGAPMVEVPLHKALVGHDRLVSLTLGCQTTATALLQILQACPSLRLLCVDGFLSPRSSPLSSADESSVDNDQDVEGSEDENDSSAQGENEEEEEEEGEEKQQVDDPEEGLKEPLLLSSSPFQLQSLRIRKTCDDPAIIQVLQHCPSLISLTLLTTQRISDALYKALEGNELDLPHLVKVYVNGRDPGNDSLEAFLKAFPRHQIRHVGLMNPTPMALQALVECQHQSLEVLLVNNPQDPTSLAMVPERCAQLKELVVVTPHLMDARCLIDRPWVCQQLETLLLPVGISKPNSTPRGPSEGGKEGSLTAEQVNELFFKQLGQLTRLRVLGLTRAEADTDDDDDDILSSELSPLMWHVASGLRHLATLASLEEVHLGLGIWELTEKDLQVMKECWPRLCALSYNTLTINLWDTWFHIHWPGLKVECIVL</sequence>
<dbReference type="Proteomes" id="UP000807716">
    <property type="component" value="Unassembled WGS sequence"/>
</dbReference>
<keyword evidence="3" id="KW-1185">Reference proteome</keyword>
<reference evidence="2" key="1">
    <citation type="journal article" date="2020" name="Fungal Divers.">
        <title>Resolving the Mortierellaceae phylogeny through synthesis of multi-gene phylogenetics and phylogenomics.</title>
        <authorList>
            <person name="Vandepol N."/>
            <person name="Liber J."/>
            <person name="Desiro A."/>
            <person name="Na H."/>
            <person name="Kennedy M."/>
            <person name="Barry K."/>
            <person name="Grigoriev I.V."/>
            <person name="Miller A.N."/>
            <person name="O'Donnell K."/>
            <person name="Stajich J.E."/>
            <person name="Bonito G."/>
        </authorList>
    </citation>
    <scope>NUCLEOTIDE SEQUENCE</scope>
    <source>
        <strain evidence="2">BC1065</strain>
    </source>
</reference>
<dbReference type="OrthoDB" id="2382293at2759"/>
<dbReference type="PANTHER" id="PTHR13318">
    <property type="entry name" value="PARTNER OF PAIRED, ISOFORM B-RELATED"/>
    <property type="match status" value="1"/>
</dbReference>
<evidence type="ECO:0000313" key="2">
    <source>
        <dbReference type="EMBL" id="KAG0263873.1"/>
    </source>
</evidence>
<evidence type="ECO:0000256" key="1">
    <source>
        <dbReference type="SAM" id="MobiDB-lite"/>
    </source>
</evidence>
<gene>
    <name evidence="2" type="ORF">DFQ27_001594</name>
</gene>
<dbReference type="SUPFAM" id="SSF81383">
    <property type="entry name" value="F-box domain"/>
    <property type="match status" value="1"/>
</dbReference>
<comment type="caution">
    <text evidence="2">The sequence shown here is derived from an EMBL/GenBank/DDBJ whole genome shotgun (WGS) entry which is preliminary data.</text>
</comment>
<feature type="region of interest" description="Disordered" evidence="1">
    <location>
        <begin position="209"/>
        <end position="260"/>
    </location>
</feature>
<accession>A0A9P6Q9W9</accession>
<dbReference type="InterPro" id="IPR036047">
    <property type="entry name" value="F-box-like_dom_sf"/>
</dbReference>
<feature type="compositionally biased region" description="Basic and acidic residues" evidence="1">
    <location>
        <begin position="251"/>
        <end position="260"/>
    </location>
</feature>
<feature type="compositionally biased region" description="Acidic residues" evidence="1">
    <location>
        <begin position="218"/>
        <end position="250"/>
    </location>
</feature>
<dbReference type="EMBL" id="JAAAJB010000154">
    <property type="protein sequence ID" value="KAG0263873.1"/>
    <property type="molecule type" value="Genomic_DNA"/>
</dbReference>
<evidence type="ECO:0000313" key="3">
    <source>
        <dbReference type="Proteomes" id="UP000807716"/>
    </source>
</evidence>